<evidence type="ECO:0000256" key="2">
    <source>
        <dbReference type="ARBA" id="ARBA00023136"/>
    </source>
</evidence>
<evidence type="ECO:0000256" key="1">
    <source>
        <dbReference type="ARBA" id="ARBA00004370"/>
    </source>
</evidence>
<proteinExistence type="predicted"/>
<feature type="transmembrane region" description="Helical" evidence="3">
    <location>
        <begin position="101"/>
        <end position="125"/>
    </location>
</feature>
<dbReference type="PATRIC" id="fig|1581420.6.peg.2079"/>
<organism evidence="4 5">
    <name type="scientific">Aurantiacibacter luteus</name>
    <dbReference type="NCBI Taxonomy" id="1581420"/>
    <lineage>
        <taxon>Bacteria</taxon>
        <taxon>Pseudomonadati</taxon>
        <taxon>Pseudomonadota</taxon>
        <taxon>Alphaproteobacteria</taxon>
        <taxon>Sphingomonadales</taxon>
        <taxon>Erythrobacteraceae</taxon>
        <taxon>Aurantiacibacter</taxon>
    </lineage>
</organism>
<gene>
    <name evidence="4" type="ORF">AAW00_10135</name>
</gene>
<dbReference type="GO" id="GO:0008654">
    <property type="term" value="P:phospholipid biosynthetic process"/>
    <property type="evidence" value="ECO:0007669"/>
    <property type="project" value="InterPro"/>
</dbReference>
<dbReference type="Proteomes" id="UP000053464">
    <property type="component" value="Unassembled WGS sequence"/>
</dbReference>
<feature type="transmembrane region" description="Helical" evidence="3">
    <location>
        <begin position="164"/>
        <end position="183"/>
    </location>
</feature>
<name>A0A0G9MVY8_9SPHN</name>
<evidence type="ECO:0000313" key="5">
    <source>
        <dbReference type="Proteomes" id="UP000053464"/>
    </source>
</evidence>
<evidence type="ECO:0000256" key="3">
    <source>
        <dbReference type="SAM" id="Phobius"/>
    </source>
</evidence>
<feature type="transmembrane region" description="Helical" evidence="3">
    <location>
        <begin position="195"/>
        <end position="216"/>
    </location>
</feature>
<comment type="subcellular location">
    <subcellularLocation>
        <location evidence="1">Membrane</location>
    </subcellularLocation>
</comment>
<comment type="caution">
    <text evidence="4">The sequence shown here is derived from an EMBL/GenBank/DDBJ whole genome shotgun (WGS) entry which is preliminary data.</text>
</comment>
<keyword evidence="3" id="KW-0812">Transmembrane</keyword>
<dbReference type="InterPro" id="IPR000462">
    <property type="entry name" value="CDP-OH_P_trans"/>
</dbReference>
<dbReference type="PANTHER" id="PTHR10414">
    <property type="entry name" value="ETHANOLAMINEPHOSPHOTRANSFERASE"/>
    <property type="match status" value="1"/>
</dbReference>
<dbReference type="OrthoDB" id="116551at2"/>
<keyword evidence="3" id="KW-1133">Transmembrane helix</keyword>
<dbReference type="STRING" id="1581420.AAW00_10135"/>
<reference evidence="4 5" key="1">
    <citation type="submission" date="2015-04" db="EMBL/GenBank/DDBJ databases">
        <title>The draft genome sequence of Erythrobacter luteus KA37.</title>
        <authorList>
            <person name="Zhuang L."/>
            <person name="Liu Y."/>
            <person name="Shao Z."/>
        </authorList>
    </citation>
    <scope>NUCLEOTIDE SEQUENCE [LARGE SCALE GENOMIC DNA]</scope>
    <source>
        <strain evidence="4 5">KA37</strain>
    </source>
</reference>
<sequence length="236" mass="26196">MQDKSPTLQPIDRIQENLLARSERRVLTWLCARMPAWVSPDMLTFLGLFGALMIFAGYTLSTLDEDWLWLAMAGYVIQWFGDSTDGSLARYRRIERPRYGYFLDHSCDGVATTLIVTGIGLSPYVTLEVALVALAGYLLLSIQAFLSVRVLGELKLSALNAGPTELRLILMGFTSAMIVLGPGPGMFGRISGFDLFAGAIGTILIAIFAVQTWSIARRLSREEPSRNHEWSATRRD</sequence>
<feature type="transmembrane region" description="Helical" evidence="3">
    <location>
        <begin position="131"/>
        <end position="152"/>
    </location>
</feature>
<dbReference type="InterPro" id="IPR014472">
    <property type="entry name" value="CHOPT"/>
</dbReference>
<dbReference type="EMBL" id="LBHB01000002">
    <property type="protein sequence ID" value="KLE34891.1"/>
    <property type="molecule type" value="Genomic_DNA"/>
</dbReference>
<accession>A0A0G9MVY8</accession>
<dbReference type="Gene3D" id="1.20.120.1760">
    <property type="match status" value="1"/>
</dbReference>
<feature type="transmembrane region" description="Helical" evidence="3">
    <location>
        <begin position="43"/>
        <end position="61"/>
    </location>
</feature>
<keyword evidence="2 3" id="KW-0472">Membrane</keyword>
<keyword evidence="5" id="KW-1185">Reference proteome</keyword>
<dbReference type="AlphaFoldDB" id="A0A0G9MVY8"/>
<dbReference type="GO" id="GO:0016020">
    <property type="term" value="C:membrane"/>
    <property type="evidence" value="ECO:0007669"/>
    <property type="project" value="UniProtKB-SubCell"/>
</dbReference>
<protein>
    <submittedName>
        <fullName evidence="4">CDP-alcohol phosphatidyltransferase</fullName>
    </submittedName>
</protein>
<dbReference type="PANTHER" id="PTHR10414:SF37">
    <property type="entry name" value="BB IN A BOXCAR, ISOFORM C"/>
    <property type="match status" value="1"/>
</dbReference>
<dbReference type="GO" id="GO:0016780">
    <property type="term" value="F:phosphotransferase activity, for other substituted phosphate groups"/>
    <property type="evidence" value="ECO:0007669"/>
    <property type="project" value="InterPro"/>
</dbReference>
<dbReference type="Pfam" id="PF01066">
    <property type="entry name" value="CDP-OH_P_transf"/>
    <property type="match status" value="1"/>
</dbReference>
<evidence type="ECO:0000313" key="4">
    <source>
        <dbReference type="EMBL" id="KLE34891.1"/>
    </source>
</evidence>
<dbReference type="RefSeq" id="WP_047004573.1">
    <property type="nucleotide sequence ID" value="NZ_LBHB01000002.1"/>
</dbReference>
<dbReference type="InterPro" id="IPR043130">
    <property type="entry name" value="CDP-OH_PTrfase_TM_dom"/>
</dbReference>
<keyword evidence="4" id="KW-0808">Transferase</keyword>